<dbReference type="InterPro" id="IPR026341">
    <property type="entry name" value="T9SS_type_B"/>
</dbReference>
<dbReference type="STRING" id="742726.HMPREF9448_01595"/>
<evidence type="ECO:0000313" key="2">
    <source>
        <dbReference type="Proteomes" id="UP000006044"/>
    </source>
</evidence>
<dbReference type="HOGENOM" id="CLU_635635_0_0_10"/>
<dbReference type="NCBIfam" id="TIGR04131">
    <property type="entry name" value="Bac_Flav_CTERM"/>
    <property type="match status" value="1"/>
</dbReference>
<dbReference type="PATRIC" id="fig|742726.3.peg.1675"/>
<dbReference type="InterPro" id="IPR035986">
    <property type="entry name" value="PKD_dom_sf"/>
</dbReference>
<evidence type="ECO:0000313" key="1">
    <source>
        <dbReference type="EMBL" id="EJZ63758.1"/>
    </source>
</evidence>
<dbReference type="Pfam" id="PF13585">
    <property type="entry name" value="CHU_C"/>
    <property type="match status" value="1"/>
</dbReference>
<proteinExistence type="predicted"/>
<reference evidence="1 2" key="1">
    <citation type="submission" date="2012-08" db="EMBL/GenBank/DDBJ databases">
        <title>The Genome Sequence of Barnesiella intestinihominis YIT 11860.</title>
        <authorList>
            <consortium name="The Broad Institute Genome Sequencing Platform"/>
            <person name="Earl A."/>
            <person name="Ward D."/>
            <person name="Feldgarden M."/>
            <person name="Gevers D."/>
            <person name="Morotomi M."/>
            <person name="Walker B."/>
            <person name="Young S.K."/>
            <person name="Zeng Q."/>
            <person name="Gargeya S."/>
            <person name="Fitzgerald M."/>
            <person name="Haas B."/>
            <person name="Abouelleil A."/>
            <person name="Alvarado L."/>
            <person name="Arachchi H.M."/>
            <person name="Berlin A.M."/>
            <person name="Chapman S.B."/>
            <person name="Goldberg J."/>
            <person name="Griggs A."/>
            <person name="Gujja S."/>
            <person name="Hansen M."/>
            <person name="Howarth C."/>
            <person name="Imamovic A."/>
            <person name="Larimer J."/>
            <person name="McCowen C."/>
            <person name="Montmayeur A."/>
            <person name="Murphy C."/>
            <person name="Neiman D."/>
            <person name="Pearson M."/>
            <person name="Priest M."/>
            <person name="Roberts A."/>
            <person name="Saif S."/>
            <person name="Shea T."/>
            <person name="Sisk P."/>
            <person name="Sykes S."/>
            <person name="Wortman J."/>
            <person name="Nusbaum C."/>
            <person name="Birren B."/>
        </authorList>
    </citation>
    <scope>NUCLEOTIDE SEQUENCE [LARGE SCALE GENOMIC DNA]</scope>
    <source>
        <strain evidence="1 2">YIT 11860</strain>
    </source>
</reference>
<dbReference type="Proteomes" id="UP000006044">
    <property type="component" value="Unassembled WGS sequence"/>
</dbReference>
<accession>K0WWU2</accession>
<dbReference type="AlphaFoldDB" id="K0WWU2"/>
<comment type="caution">
    <text evidence="1">The sequence shown here is derived from an EMBL/GenBank/DDBJ whole genome shotgun (WGS) entry which is preliminary data.</text>
</comment>
<name>K0WWU2_9BACT</name>
<dbReference type="SUPFAM" id="SSF49299">
    <property type="entry name" value="PKD domain"/>
    <property type="match status" value="1"/>
</dbReference>
<dbReference type="EMBL" id="ADLE01000011">
    <property type="protein sequence ID" value="EJZ63758.1"/>
    <property type="molecule type" value="Genomic_DNA"/>
</dbReference>
<organism evidence="1 2">
    <name type="scientific">Barnesiella intestinihominis YIT 11860</name>
    <dbReference type="NCBI Taxonomy" id="742726"/>
    <lineage>
        <taxon>Bacteria</taxon>
        <taxon>Pseudomonadati</taxon>
        <taxon>Bacteroidota</taxon>
        <taxon>Bacteroidia</taxon>
        <taxon>Bacteroidales</taxon>
        <taxon>Barnesiellaceae</taxon>
        <taxon>Barnesiella</taxon>
    </lineage>
</organism>
<sequence>MRRYLLFFACIITIGELYAQQITVSGGGRPAYNHTPEISTGLTGGVFVIYSLNNATIEFSGEDDSPISWCLFREIGKESATPISGAIQNGNISTLNISEADCGYIIEQNGESYYLWIIDYSQSPLILNAVSTSNEEGQCDMTTLMLDGEGKKLNYYSTNGAPKSLRRELTVSYMSLTWDKESLAYTQTFQTERVYDFSSSIQVPSPLCNTDFTVTGDQILNYWGLSQTASTEEYITSAIGVTATAEQTYREDATNEDDRHPTDYLGGSAPAEIEFKAYVTDAVTHIEWEFSDKEDFSNTIARYNDETLWYTFRDEGVTYVRLVASNSTATCQAYSETFTINIGEPRLEAPNVFSPGTSPGVNDEWKVAYKSIVSFKCWIFNKWGVQMFYFDSPDQGWDGKYRGKYVDPGVYYYVIEAKGANNKKMKLKGHINILRPKN</sequence>
<dbReference type="eggNOG" id="COG3291">
    <property type="taxonomic scope" value="Bacteria"/>
</dbReference>
<gene>
    <name evidence="1" type="ORF">HMPREF9448_01595</name>
</gene>
<protein>
    <submittedName>
        <fullName evidence="1">Gliding motility-associated domain-containing protein</fullName>
    </submittedName>
</protein>
<keyword evidence="2" id="KW-1185">Reference proteome</keyword>